<reference evidence="1" key="1">
    <citation type="journal article" date="2020" name="bioRxiv">
        <title>Chromosome-level reference genome of the European wasp spider Argiope bruennichi: a resource for studies on range expansion and evolutionary adaptation.</title>
        <authorList>
            <person name="Sheffer M.M."/>
            <person name="Hoppe A."/>
            <person name="Krehenwinkel H."/>
            <person name="Uhl G."/>
            <person name="Kuss A.W."/>
            <person name="Jensen L."/>
            <person name="Jensen C."/>
            <person name="Gillespie R.G."/>
            <person name="Hoff K.J."/>
            <person name="Prost S."/>
        </authorList>
    </citation>
    <scope>NUCLEOTIDE SEQUENCE</scope>
</reference>
<name>A0A8T0FGW3_ARGBR</name>
<accession>A0A8T0FGW3</accession>
<comment type="caution">
    <text evidence="1">The sequence shown here is derived from an EMBL/GenBank/DDBJ whole genome shotgun (WGS) entry which is preliminary data.</text>
</comment>
<keyword evidence="2" id="KW-1185">Reference proteome</keyword>
<dbReference type="AlphaFoldDB" id="A0A8T0FGW3"/>
<proteinExistence type="predicted"/>
<sequence length="633" mass="72428">MVFGQSREAVSIIFSLNLQTVRSHPGKILSNIARSVLDDIAEEEEENIRKTTPAPSIAPETKTDIIKELEKLIKTVEEKPSIEKVDVACENKTACAQLKKENLVLKKPEISRSWILKPAYPCDEIDEPARLCFLDRNLGNTVTFVLATPIPKSVGRIKVEWLQRFHTKDPKLIKTYAINPRDSPWNMVIGSGGHELRVSPITETDIFPNHFTAVVHYQYGKPTRKLNFIIRKIPIDVGLVYPGATMTLHVPTFISLPSEGMTFKWELNREFSSLPSNMRPSPSGASLRISELRKEQEGIVSCSVYTNIGVQATHIKFNIRQVEKDNNKLVFIATRPTHQPFPLLKMKRSETVTPLNKKRQTSKKRQAAVLSDAIDQLDKQSLEQILSHIPDFKKLLTENNYMDRERKKRSLQSDDSSVYFMDSVGEQTVTNINADFNFEPILRGPLYLPRYLNKRQDDEDLSPPTNIKENENEFEDRLDELQNQIESATPKEKSNFDKEEFEYFEQEGMDVETPTPRPTKALSFLERHRQAILARLRGSDLKRKQIKIVPKKITCVTTETPATMIDIEEEPTLPPIPERDKLSMLLSQCDRDSECSMNAVCVRPMKKKPGFCRCLPKFEGNGIFCWEGGKWMI</sequence>
<dbReference type="InterPro" id="IPR036179">
    <property type="entry name" value="Ig-like_dom_sf"/>
</dbReference>
<dbReference type="Proteomes" id="UP000807504">
    <property type="component" value="Unassembled WGS sequence"/>
</dbReference>
<gene>
    <name evidence="1" type="ORF">HNY73_007561</name>
</gene>
<evidence type="ECO:0000313" key="1">
    <source>
        <dbReference type="EMBL" id="KAF8789635.1"/>
    </source>
</evidence>
<evidence type="ECO:0000313" key="2">
    <source>
        <dbReference type="Proteomes" id="UP000807504"/>
    </source>
</evidence>
<reference evidence="1" key="2">
    <citation type="submission" date="2020-06" db="EMBL/GenBank/DDBJ databases">
        <authorList>
            <person name="Sheffer M."/>
        </authorList>
    </citation>
    <scope>NUCLEOTIDE SEQUENCE</scope>
</reference>
<protein>
    <submittedName>
        <fullName evidence="1">Uncharacterized protein</fullName>
    </submittedName>
</protein>
<dbReference type="EMBL" id="JABXBU010000012">
    <property type="protein sequence ID" value="KAF8789635.1"/>
    <property type="molecule type" value="Genomic_DNA"/>
</dbReference>
<dbReference type="SUPFAM" id="SSF48726">
    <property type="entry name" value="Immunoglobulin"/>
    <property type="match status" value="1"/>
</dbReference>
<organism evidence="1 2">
    <name type="scientific">Argiope bruennichi</name>
    <name type="common">Wasp spider</name>
    <name type="synonym">Aranea bruennichi</name>
    <dbReference type="NCBI Taxonomy" id="94029"/>
    <lineage>
        <taxon>Eukaryota</taxon>
        <taxon>Metazoa</taxon>
        <taxon>Ecdysozoa</taxon>
        <taxon>Arthropoda</taxon>
        <taxon>Chelicerata</taxon>
        <taxon>Arachnida</taxon>
        <taxon>Araneae</taxon>
        <taxon>Araneomorphae</taxon>
        <taxon>Entelegynae</taxon>
        <taxon>Araneoidea</taxon>
        <taxon>Araneidae</taxon>
        <taxon>Argiope</taxon>
    </lineage>
</organism>